<dbReference type="PANTHER" id="PTHR11056:SF0">
    <property type="entry name" value="HOMOGENTISATE 1,2-DIOXYGENASE"/>
    <property type="match status" value="1"/>
</dbReference>
<evidence type="ECO:0000256" key="5">
    <source>
        <dbReference type="ARBA" id="ARBA00022964"/>
    </source>
</evidence>
<protein>
    <recommendedName>
        <fullName evidence="9 10">Homogentisate 1,2-dioxygenase</fullName>
        <shortName evidence="9">HGDO</shortName>
        <ecNumber evidence="9 10">1.13.11.5</ecNumber>
    </recommendedName>
    <alternativeName>
        <fullName evidence="9">Homogentisate oxygenase</fullName>
    </alternativeName>
    <alternativeName>
        <fullName evidence="9">Homogentisic acid oxidase</fullName>
    </alternativeName>
    <alternativeName>
        <fullName evidence="9">Homogentisicase</fullName>
    </alternativeName>
</protein>
<keyword evidence="4 9" id="KW-0828">Tyrosine catabolism</keyword>
<dbReference type="STRING" id="1121939.L861_24225"/>
<dbReference type="InterPro" id="IPR046451">
    <property type="entry name" value="HgmA_C"/>
</dbReference>
<comment type="pathway">
    <text evidence="9">Amino-acid degradation; L-phenylalanine degradation; acetoacetate and fumarate from L-phenylalanine: step 4/6.</text>
</comment>
<accession>S2KLC3</accession>
<feature type="binding site" evidence="12">
    <location>
        <position position="370"/>
    </location>
    <ligand>
        <name>Fe cation</name>
        <dbReference type="ChEBI" id="CHEBI:24875"/>
    </ligand>
</feature>
<feature type="active site" description="Proton acceptor" evidence="9 11">
    <location>
        <position position="291"/>
    </location>
</feature>
<comment type="subunit">
    <text evidence="9">Hexamer; dimer of trimers.</text>
</comment>
<dbReference type="InterPro" id="IPR014710">
    <property type="entry name" value="RmlC-like_jellyroll"/>
</dbReference>
<comment type="catalytic activity">
    <reaction evidence="9">
        <text>homogentisate + O2 = 4-maleylacetoacetate + H(+)</text>
        <dbReference type="Rhea" id="RHEA:15449"/>
        <dbReference type="ChEBI" id="CHEBI:15378"/>
        <dbReference type="ChEBI" id="CHEBI:15379"/>
        <dbReference type="ChEBI" id="CHEBI:16169"/>
        <dbReference type="ChEBI" id="CHEBI:17105"/>
        <dbReference type="EC" id="1.13.11.5"/>
    </reaction>
</comment>
<dbReference type="GO" id="GO:0005506">
    <property type="term" value="F:iron ion binding"/>
    <property type="evidence" value="ECO:0007669"/>
    <property type="project" value="UniProtKB-UniRule"/>
</dbReference>
<evidence type="ECO:0000256" key="2">
    <source>
        <dbReference type="ARBA" id="ARBA00007757"/>
    </source>
</evidence>
<evidence type="ECO:0000256" key="8">
    <source>
        <dbReference type="ARBA" id="ARBA00023232"/>
    </source>
</evidence>
<name>S2KLC3_LITA3</name>
<keyword evidence="3 9" id="KW-0479">Metal-binding</keyword>
<dbReference type="FunFam" id="2.60.120.10:FF:000034">
    <property type="entry name" value="Homogentisate 1,2-dioxygenase"/>
    <property type="match status" value="1"/>
</dbReference>
<evidence type="ECO:0000313" key="16">
    <source>
        <dbReference type="Proteomes" id="UP000014463"/>
    </source>
</evidence>
<feature type="binding site" evidence="12">
    <location>
        <position position="340"/>
    </location>
    <ligand>
        <name>Fe cation</name>
        <dbReference type="ChEBI" id="CHEBI:24875"/>
    </ligand>
</feature>
<evidence type="ECO:0000259" key="14">
    <source>
        <dbReference type="Pfam" id="PF20510"/>
    </source>
</evidence>
<dbReference type="Pfam" id="PF04209">
    <property type="entry name" value="HgmA_C"/>
    <property type="match status" value="1"/>
</dbReference>
<keyword evidence="6 9" id="KW-0560">Oxidoreductase</keyword>
<evidence type="ECO:0000256" key="7">
    <source>
        <dbReference type="ARBA" id="ARBA00023004"/>
    </source>
</evidence>
<keyword evidence="16" id="KW-1185">Reference proteome</keyword>
<evidence type="ECO:0000256" key="4">
    <source>
        <dbReference type="ARBA" id="ARBA00022878"/>
    </source>
</evidence>
<evidence type="ECO:0000256" key="1">
    <source>
        <dbReference type="ARBA" id="ARBA00001962"/>
    </source>
</evidence>
<dbReference type="EMBL" id="ASTJ01000023">
    <property type="protein sequence ID" value="EPC02917.1"/>
    <property type="molecule type" value="Genomic_DNA"/>
</dbReference>
<sequence>MNTRDLEYQSGFRNHFASEALPGALPQGQNSPQRCPYGLYAEQLTGSAFTAPRSHNLRSWLYRIRPSVAQSAYQPLPTGPVATAPPVEPAADPNQMRWDPLPIPSEPTDFVDGLLTVAVNGDAGAQTGCGVHVYAFNQDMHRRFFYNADGELLIVPQQGILRLRTELGELEVCGGEIAVIPRGVKFQARLGKDSDAARGYICENYGSPLELPGLGPIGANGLANPRDFLSPVATYEDLSGDFELVAKFSGRFWATHLDHSPLDVVAWHGNYAPYKYDLACFNTINTVSFDHPDPSIFTVLTSVSDTPGMANVDFVIFPPRWMVAENTFRPPYFHRNLMSEFMGLIHGEYDAKAEGFLPGGASLHNSMSPHGPDAETFEKASQAELAPQYQSNTLAFMFESRYVFQPTPAALEAEFRQRDYVDVWAGLRSHFDPSTP</sequence>
<feature type="binding site" evidence="12">
    <location>
        <position position="349"/>
    </location>
    <ligand>
        <name>homogentisate</name>
        <dbReference type="ChEBI" id="CHEBI:16169"/>
    </ligand>
</feature>
<dbReference type="GO" id="GO:0005737">
    <property type="term" value="C:cytoplasm"/>
    <property type="evidence" value="ECO:0007669"/>
    <property type="project" value="TreeGrafter"/>
</dbReference>
<comment type="cofactor">
    <cofactor evidence="1 9 12">
        <name>Fe cation</name>
        <dbReference type="ChEBI" id="CHEBI:24875"/>
    </cofactor>
</comment>
<comment type="caution">
    <text evidence="15">The sequence shown here is derived from an EMBL/GenBank/DDBJ whole genome shotgun (WGS) entry which is preliminary data.</text>
</comment>
<evidence type="ECO:0000259" key="13">
    <source>
        <dbReference type="Pfam" id="PF04209"/>
    </source>
</evidence>
<evidence type="ECO:0000256" key="12">
    <source>
        <dbReference type="PIRSR" id="PIRSR605708-2"/>
    </source>
</evidence>
<dbReference type="InterPro" id="IPR046452">
    <property type="entry name" value="HgmA_N"/>
</dbReference>
<feature type="domain" description="Homogentisate 1,2-dioxygenase C-terminal" evidence="13">
    <location>
        <begin position="281"/>
        <end position="431"/>
    </location>
</feature>
<keyword evidence="8 9" id="KW-0585">Phenylalanine catabolism</keyword>
<comment type="similarity">
    <text evidence="2 9">Belongs to the homogentisate dioxygenase family.</text>
</comment>
<feature type="domain" description="Homogentisate 1,2-dioxygenase N-terminal" evidence="14">
    <location>
        <begin position="7"/>
        <end position="278"/>
    </location>
</feature>
<dbReference type="InterPro" id="IPR011051">
    <property type="entry name" value="RmlC_Cupin_sf"/>
</dbReference>
<dbReference type="InterPro" id="IPR022950">
    <property type="entry name" value="Homogentis_dOase_bac"/>
</dbReference>
<dbReference type="SUPFAM" id="SSF51182">
    <property type="entry name" value="RmlC-like cupins"/>
    <property type="match status" value="1"/>
</dbReference>
<evidence type="ECO:0000256" key="11">
    <source>
        <dbReference type="PIRSR" id="PIRSR605708-1"/>
    </source>
</evidence>
<dbReference type="CDD" id="cd07000">
    <property type="entry name" value="cupin_HGO_N"/>
    <property type="match status" value="1"/>
</dbReference>
<evidence type="ECO:0000256" key="10">
    <source>
        <dbReference type="NCBIfam" id="TIGR01015"/>
    </source>
</evidence>
<dbReference type="AlphaFoldDB" id="S2KLC3"/>
<feature type="binding site" evidence="9 12">
    <location>
        <position position="370"/>
    </location>
    <ligand>
        <name>homogentisate</name>
        <dbReference type="ChEBI" id="CHEBI:16169"/>
    </ligand>
</feature>
<feature type="binding site" evidence="12">
    <location>
        <position position="334"/>
    </location>
    <ligand>
        <name>Fe cation</name>
        <dbReference type="ChEBI" id="CHEBI:24875"/>
    </ligand>
</feature>
<keyword evidence="5 9" id="KW-0223">Dioxygenase</keyword>
<dbReference type="GO" id="GO:0006559">
    <property type="term" value="P:L-phenylalanine catabolic process"/>
    <property type="evidence" value="ECO:0007669"/>
    <property type="project" value="UniProtKB-UniRule"/>
</dbReference>
<organism evidence="15 16">
    <name type="scientific">Litchfieldella anticariensis (strain DSM 16096 / CECT 5854 / CIP 108499 / LMG 22089 / FP35)</name>
    <name type="common">Halomonas anticariensis</name>
    <dbReference type="NCBI Taxonomy" id="1121939"/>
    <lineage>
        <taxon>Bacteria</taxon>
        <taxon>Pseudomonadati</taxon>
        <taxon>Pseudomonadota</taxon>
        <taxon>Gammaproteobacteria</taxon>
        <taxon>Oceanospirillales</taxon>
        <taxon>Halomonadaceae</taxon>
        <taxon>Litchfieldella</taxon>
    </lineage>
</organism>
<comment type="caution">
    <text evidence="9">Lacks conserved residue(s) required for the propagation of feature annotation.</text>
</comment>
<dbReference type="NCBIfam" id="TIGR01015">
    <property type="entry name" value="hmgA"/>
    <property type="match status" value="1"/>
</dbReference>
<dbReference type="InterPro" id="IPR005708">
    <property type="entry name" value="Homogentis_dOase"/>
</dbReference>
<dbReference type="UniPathway" id="UPA00139">
    <property type="reaction ID" value="UER00339"/>
</dbReference>
<dbReference type="RefSeq" id="WP_016416335.1">
    <property type="nucleotide sequence ID" value="NZ_AUAB01000015.1"/>
</dbReference>
<proteinExistence type="inferred from homology"/>
<dbReference type="GO" id="GO:0004411">
    <property type="term" value="F:homogentisate 1,2-dioxygenase activity"/>
    <property type="evidence" value="ECO:0007669"/>
    <property type="project" value="UniProtKB-UniRule"/>
</dbReference>
<dbReference type="Proteomes" id="UP000014463">
    <property type="component" value="Unassembled WGS sequence"/>
</dbReference>
<dbReference type="OrthoDB" id="9811253at2"/>
<dbReference type="GO" id="GO:0006572">
    <property type="term" value="P:L-tyrosine catabolic process"/>
    <property type="evidence" value="ECO:0007669"/>
    <property type="project" value="UniProtKB-UniRule"/>
</dbReference>
<dbReference type="EC" id="1.13.11.5" evidence="9 10"/>
<dbReference type="HAMAP" id="MF_00334">
    <property type="entry name" value="Homogentis_dioxygen"/>
    <property type="match status" value="1"/>
</dbReference>
<comment type="function">
    <text evidence="9">Involved in the catabolism of homogentisate (2,5-dihydroxyphenylacetate or 2,5-OH-PhAc), a central intermediate in the degradation of phenylalanine and tyrosine. Catalyzes the oxidative ring cleavage of the aromatic ring of homogentisate to yield maleylacetoacetate.</text>
</comment>
<gene>
    <name evidence="9" type="primary">hmgA</name>
    <name evidence="15" type="ORF">L861_24225</name>
</gene>
<reference evidence="15 16" key="1">
    <citation type="journal article" date="2013" name="Genome Announc.">
        <title>Draft genome sequence of the moderately halophilic gammaproteobacterium Halomonas anticariensis FP35.</title>
        <authorList>
            <person name="Tahrioui A."/>
            <person name="Quesada E."/>
            <person name="Llamas I."/>
        </authorList>
    </citation>
    <scope>NUCLEOTIDE SEQUENCE [LARGE SCALE GENOMIC DNA]</scope>
    <source>
        <strain evidence="16">DSM 16096 / CECT 5854 / LMG 22089 / FP35</strain>
    </source>
</reference>
<keyword evidence="7 9" id="KW-0408">Iron</keyword>
<evidence type="ECO:0000256" key="3">
    <source>
        <dbReference type="ARBA" id="ARBA00022723"/>
    </source>
</evidence>
<dbReference type="PANTHER" id="PTHR11056">
    <property type="entry name" value="HOMOGENTISATE 1,2-DIOXYGENASE"/>
    <property type="match status" value="1"/>
</dbReference>
<dbReference type="PATRIC" id="fig|1121939.11.peg.1832"/>
<dbReference type="Pfam" id="PF20510">
    <property type="entry name" value="HgmA_N"/>
    <property type="match status" value="1"/>
</dbReference>
<dbReference type="eggNOG" id="COG3508">
    <property type="taxonomic scope" value="Bacteria"/>
</dbReference>
<evidence type="ECO:0000256" key="6">
    <source>
        <dbReference type="ARBA" id="ARBA00023002"/>
    </source>
</evidence>
<evidence type="ECO:0000256" key="9">
    <source>
        <dbReference type="HAMAP-Rule" id="MF_00334"/>
    </source>
</evidence>
<dbReference type="Gene3D" id="2.60.120.10">
    <property type="entry name" value="Jelly Rolls"/>
    <property type="match status" value="1"/>
</dbReference>
<evidence type="ECO:0000313" key="15">
    <source>
        <dbReference type="EMBL" id="EPC02917.1"/>
    </source>
</evidence>